<dbReference type="InterPro" id="IPR050554">
    <property type="entry name" value="Met_Synthase/Corrinoid"/>
</dbReference>
<keyword evidence="3" id="KW-0170">Cobalt</keyword>
<evidence type="ECO:0000259" key="4">
    <source>
        <dbReference type="PROSITE" id="PS51332"/>
    </source>
</evidence>
<evidence type="ECO:0000256" key="1">
    <source>
        <dbReference type="ARBA" id="ARBA00010854"/>
    </source>
</evidence>
<dbReference type="PROSITE" id="PS51337">
    <property type="entry name" value="B12_BINDING_NTER"/>
    <property type="match status" value="1"/>
</dbReference>
<comment type="similarity">
    <text evidence="1">Belongs to the methylamine corrinoid protein family.</text>
</comment>
<comment type="caution">
    <text evidence="6">The sequence shown here is derived from an EMBL/GenBank/DDBJ whole genome shotgun (WGS) entry which is preliminary data.</text>
</comment>
<protein>
    <recommendedName>
        <fullName evidence="7">B12-binding domain-containing protein</fullName>
    </recommendedName>
</protein>
<evidence type="ECO:0000256" key="2">
    <source>
        <dbReference type="ARBA" id="ARBA00022723"/>
    </source>
</evidence>
<dbReference type="SUPFAM" id="SSF52242">
    <property type="entry name" value="Cobalamin (vitamin B12)-binding domain"/>
    <property type="match status" value="1"/>
</dbReference>
<proteinExistence type="inferred from homology"/>
<dbReference type="SMART" id="SM01018">
    <property type="entry name" value="B12-binding_2"/>
    <property type="match status" value="1"/>
</dbReference>
<dbReference type="Gene3D" id="1.10.1240.10">
    <property type="entry name" value="Methionine synthase domain"/>
    <property type="match status" value="1"/>
</dbReference>
<dbReference type="GO" id="GO:0008705">
    <property type="term" value="F:methionine synthase activity"/>
    <property type="evidence" value="ECO:0007669"/>
    <property type="project" value="TreeGrafter"/>
</dbReference>
<dbReference type="PANTHER" id="PTHR45833:SF1">
    <property type="entry name" value="METHIONINE SYNTHASE"/>
    <property type="match status" value="1"/>
</dbReference>
<dbReference type="GO" id="GO:0031419">
    <property type="term" value="F:cobalamin binding"/>
    <property type="evidence" value="ECO:0007669"/>
    <property type="project" value="InterPro"/>
</dbReference>
<dbReference type="EMBL" id="BART01018881">
    <property type="protein sequence ID" value="GAG79179.1"/>
    <property type="molecule type" value="Genomic_DNA"/>
</dbReference>
<dbReference type="CDD" id="cd02070">
    <property type="entry name" value="corrinoid_protein_B12-BD"/>
    <property type="match status" value="1"/>
</dbReference>
<keyword evidence="2" id="KW-0479">Metal-binding</keyword>
<dbReference type="InterPro" id="IPR036594">
    <property type="entry name" value="Meth_synthase_dom"/>
</dbReference>
<organism evidence="6">
    <name type="scientific">marine sediment metagenome</name>
    <dbReference type="NCBI Taxonomy" id="412755"/>
    <lineage>
        <taxon>unclassified sequences</taxon>
        <taxon>metagenomes</taxon>
        <taxon>ecological metagenomes</taxon>
    </lineage>
</organism>
<accession>X1ABF4</accession>
<dbReference type="Pfam" id="PF02310">
    <property type="entry name" value="B12-binding"/>
    <property type="match status" value="1"/>
</dbReference>
<dbReference type="InterPro" id="IPR036724">
    <property type="entry name" value="Cobalamin-bd_sf"/>
</dbReference>
<dbReference type="GO" id="GO:0005829">
    <property type="term" value="C:cytosol"/>
    <property type="evidence" value="ECO:0007669"/>
    <property type="project" value="TreeGrafter"/>
</dbReference>
<dbReference type="InterPro" id="IPR006158">
    <property type="entry name" value="Cobalamin-bd"/>
</dbReference>
<evidence type="ECO:0000256" key="3">
    <source>
        <dbReference type="ARBA" id="ARBA00023285"/>
    </source>
</evidence>
<evidence type="ECO:0000313" key="6">
    <source>
        <dbReference type="EMBL" id="GAG79179.1"/>
    </source>
</evidence>
<feature type="domain" description="B12-binding N-terminal" evidence="5">
    <location>
        <begin position="1"/>
        <end position="88"/>
    </location>
</feature>
<evidence type="ECO:0008006" key="7">
    <source>
        <dbReference type="Google" id="ProtNLM"/>
    </source>
</evidence>
<reference evidence="6" key="1">
    <citation type="journal article" date="2014" name="Front. Microbiol.">
        <title>High frequency of phylogenetically diverse reductive dehalogenase-homologous genes in deep subseafloor sedimentary metagenomes.</title>
        <authorList>
            <person name="Kawai M."/>
            <person name="Futagami T."/>
            <person name="Toyoda A."/>
            <person name="Takaki Y."/>
            <person name="Nishi S."/>
            <person name="Hori S."/>
            <person name="Arai W."/>
            <person name="Tsubouchi T."/>
            <person name="Morono Y."/>
            <person name="Uchiyama I."/>
            <person name="Ito T."/>
            <person name="Fujiyama A."/>
            <person name="Inagaki F."/>
            <person name="Takami H."/>
        </authorList>
    </citation>
    <scope>NUCLEOTIDE SEQUENCE</scope>
    <source>
        <strain evidence="6">Expedition CK06-06</strain>
    </source>
</reference>
<dbReference type="GO" id="GO:0050667">
    <property type="term" value="P:homocysteine metabolic process"/>
    <property type="evidence" value="ECO:0007669"/>
    <property type="project" value="TreeGrafter"/>
</dbReference>
<evidence type="ECO:0000259" key="5">
    <source>
        <dbReference type="PROSITE" id="PS51337"/>
    </source>
</evidence>
<gene>
    <name evidence="6" type="ORF">S01H4_35496</name>
</gene>
<dbReference type="InterPro" id="IPR003759">
    <property type="entry name" value="Cbl-bd_cap"/>
</dbReference>
<dbReference type="GO" id="GO:0046872">
    <property type="term" value="F:metal ion binding"/>
    <property type="evidence" value="ECO:0007669"/>
    <property type="project" value="UniProtKB-KW"/>
</dbReference>
<dbReference type="Pfam" id="PF02607">
    <property type="entry name" value="B12-binding_2"/>
    <property type="match status" value="1"/>
</dbReference>
<feature type="domain" description="B12-binding" evidence="4">
    <location>
        <begin position="89"/>
        <end position="212"/>
    </location>
</feature>
<dbReference type="FunFam" id="3.40.50.280:FF:000003">
    <property type="entry name" value="Dimethylamine methyltransferase corrinoid protein"/>
    <property type="match status" value="1"/>
</dbReference>
<dbReference type="PANTHER" id="PTHR45833">
    <property type="entry name" value="METHIONINE SYNTHASE"/>
    <property type="match status" value="1"/>
</dbReference>
<dbReference type="GO" id="GO:0046653">
    <property type="term" value="P:tetrahydrofolate metabolic process"/>
    <property type="evidence" value="ECO:0007669"/>
    <property type="project" value="TreeGrafter"/>
</dbReference>
<dbReference type="PROSITE" id="PS51332">
    <property type="entry name" value="B12_BINDING"/>
    <property type="match status" value="1"/>
</dbReference>
<dbReference type="Gene3D" id="3.40.50.280">
    <property type="entry name" value="Cobalamin-binding domain"/>
    <property type="match status" value="1"/>
</dbReference>
<dbReference type="SUPFAM" id="SSF47644">
    <property type="entry name" value="Methionine synthase domain"/>
    <property type="match status" value="1"/>
</dbReference>
<sequence length="212" mass="22003">MDTLQAIAENLKEGQAAKVKELTQAALDEGISPDDVLDNGLIAGMTVVGKLFKENEVFLPEVMMSAKAMDAGMAVLEPLLLKSGKHESKGKVALGTVQGDVHSIGKNLVGIVLKGAGFEVTDLGVNIPTEKFVEAAQNGAQIIGMSALLTTTMQHMQPVIDALEKAGLKGRVKTMIGGCIVTQEYADSIGADGYAPDAGSAVDKAKELLGLA</sequence>
<dbReference type="AlphaFoldDB" id="X1ABF4"/>
<name>X1ABF4_9ZZZZ</name>